<dbReference type="Gramene" id="GBG93112">
    <property type="protein sequence ID" value="GBG93112"/>
    <property type="gene ID" value="CBR_g59122"/>
</dbReference>
<organism evidence="3 4">
    <name type="scientific">Chara braunii</name>
    <name type="common">Braun's stonewort</name>
    <dbReference type="NCBI Taxonomy" id="69332"/>
    <lineage>
        <taxon>Eukaryota</taxon>
        <taxon>Viridiplantae</taxon>
        <taxon>Streptophyta</taxon>
        <taxon>Charophyceae</taxon>
        <taxon>Charales</taxon>
        <taxon>Characeae</taxon>
        <taxon>Chara</taxon>
    </lineage>
</organism>
<evidence type="ECO:0000313" key="3">
    <source>
        <dbReference type="EMBL" id="GBG93112.1"/>
    </source>
</evidence>
<feature type="region of interest" description="Disordered" evidence="2">
    <location>
        <begin position="165"/>
        <end position="194"/>
    </location>
</feature>
<comment type="caution">
    <text evidence="3">The sequence shown here is derived from an EMBL/GenBank/DDBJ whole genome shotgun (WGS) entry which is preliminary data.</text>
</comment>
<reference evidence="3 4" key="1">
    <citation type="journal article" date="2018" name="Cell">
        <title>The Chara Genome: Secondary Complexity and Implications for Plant Terrestrialization.</title>
        <authorList>
            <person name="Nishiyama T."/>
            <person name="Sakayama H."/>
            <person name="Vries J.D."/>
            <person name="Buschmann H."/>
            <person name="Saint-Marcoux D."/>
            <person name="Ullrich K.K."/>
            <person name="Haas F.B."/>
            <person name="Vanderstraeten L."/>
            <person name="Becker D."/>
            <person name="Lang D."/>
            <person name="Vosolsobe S."/>
            <person name="Rombauts S."/>
            <person name="Wilhelmsson P.K.I."/>
            <person name="Janitza P."/>
            <person name="Kern R."/>
            <person name="Heyl A."/>
            <person name="Rumpler F."/>
            <person name="Villalobos L.I.A.C."/>
            <person name="Clay J.M."/>
            <person name="Skokan R."/>
            <person name="Toyoda A."/>
            <person name="Suzuki Y."/>
            <person name="Kagoshima H."/>
            <person name="Schijlen E."/>
            <person name="Tajeshwar N."/>
            <person name="Catarino B."/>
            <person name="Hetherington A.J."/>
            <person name="Saltykova A."/>
            <person name="Bonnot C."/>
            <person name="Breuninger H."/>
            <person name="Symeonidi A."/>
            <person name="Radhakrishnan G.V."/>
            <person name="Van Nieuwerburgh F."/>
            <person name="Deforce D."/>
            <person name="Chang C."/>
            <person name="Karol K.G."/>
            <person name="Hedrich R."/>
            <person name="Ulvskov P."/>
            <person name="Glockner G."/>
            <person name="Delwiche C.F."/>
            <person name="Petrasek J."/>
            <person name="Van de Peer Y."/>
            <person name="Friml J."/>
            <person name="Beilby M."/>
            <person name="Dolan L."/>
            <person name="Kohara Y."/>
            <person name="Sugano S."/>
            <person name="Fujiyama A."/>
            <person name="Delaux P.-M."/>
            <person name="Quint M."/>
            <person name="TheiBen G."/>
            <person name="Hagemann M."/>
            <person name="Harholt J."/>
            <person name="Dunand C."/>
            <person name="Zachgo S."/>
            <person name="Langdale J."/>
            <person name="Maumus F."/>
            <person name="Straeten D.V.D."/>
            <person name="Gould S.B."/>
            <person name="Rensing S.A."/>
        </authorList>
    </citation>
    <scope>NUCLEOTIDE SEQUENCE [LARGE SCALE GENOMIC DNA]</scope>
    <source>
        <strain evidence="3 4">S276</strain>
    </source>
</reference>
<evidence type="ECO:0000256" key="2">
    <source>
        <dbReference type="SAM" id="MobiDB-lite"/>
    </source>
</evidence>
<keyword evidence="1" id="KW-0175">Coiled coil</keyword>
<name>A0A388MF55_CHABU</name>
<feature type="coiled-coil region" evidence="1">
    <location>
        <begin position="66"/>
        <end position="127"/>
    </location>
</feature>
<feature type="coiled-coil region" evidence="1">
    <location>
        <begin position="201"/>
        <end position="249"/>
    </location>
</feature>
<gene>
    <name evidence="3" type="ORF">CBR_g59122</name>
</gene>
<keyword evidence="4" id="KW-1185">Reference proteome</keyword>
<sequence length="322" mass="37085">MKICHDAEIERERVKKEEEERLKSELAEEQRKLQEKKDREVFHAQISDAMNSKLDLVCVLMEKKEKDSDSEEVAKLKAQMEELRRGQSKGSTSTVVVKGRSSNNDLVEQLLREQEELKKRLANITWSISDQRVTTLEKELAMAQKSHDEALVAADTWKKEALRPGNKHGNVVLPTPVSQPPVRTRVTPLPVSPSGALRKAAEDYRELIIRHQEEVEALKGLRARDMNDRRKAEQEAERLHEALKMSKEKGKMHTTPRSEFQARLDDADEDRAKKTCAMLKKKTIEIPEEEDGKTNDREAFVNEMRKTLKLMKKDEIVSICLK</sequence>
<evidence type="ECO:0000313" key="4">
    <source>
        <dbReference type="Proteomes" id="UP000265515"/>
    </source>
</evidence>
<feature type="region of interest" description="Disordered" evidence="2">
    <location>
        <begin position="1"/>
        <end position="21"/>
    </location>
</feature>
<dbReference type="AlphaFoldDB" id="A0A388MF55"/>
<evidence type="ECO:0000256" key="1">
    <source>
        <dbReference type="SAM" id="Coils"/>
    </source>
</evidence>
<protein>
    <submittedName>
        <fullName evidence="3">Uncharacterized protein</fullName>
    </submittedName>
</protein>
<proteinExistence type="predicted"/>
<feature type="compositionally biased region" description="Low complexity" evidence="2">
    <location>
        <begin position="180"/>
        <end position="193"/>
    </location>
</feature>
<accession>A0A388MF55</accession>
<dbReference type="EMBL" id="BFEA01001239">
    <property type="protein sequence ID" value="GBG93112.1"/>
    <property type="molecule type" value="Genomic_DNA"/>
</dbReference>
<dbReference type="Proteomes" id="UP000265515">
    <property type="component" value="Unassembled WGS sequence"/>
</dbReference>